<keyword evidence="6" id="KW-0472">Membrane</keyword>
<gene>
    <name evidence="9" type="ORF">GPUH_LOCUS775</name>
</gene>
<evidence type="ECO:0000256" key="2">
    <source>
        <dbReference type="ARBA" id="ARBA00004240"/>
    </source>
</evidence>
<dbReference type="SUPFAM" id="SSF158702">
    <property type="entry name" value="Sec63 N-terminal domain-like"/>
    <property type="match status" value="1"/>
</dbReference>
<dbReference type="Proteomes" id="UP000271098">
    <property type="component" value="Unassembled WGS sequence"/>
</dbReference>
<evidence type="ECO:0000256" key="5">
    <source>
        <dbReference type="ARBA" id="ARBA00022989"/>
    </source>
</evidence>
<dbReference type="SUPFAM" id="SSF81296">
    <property type="entry name" value="E set domains"/>
    <property type="match status" value="1"/>
</dbReference>
<accession>A0A3P6QD09</accession>
<dbReference type="InterPro" id="IPR014756">
    <property type="entry name" value="Ig_E-set"/>
</dbReference>
<keyword evidence="7" id="KW-0143">Chaperone</keyword>
<dbReference type="GO" id="GO:0005634">
    <property type="term" value="C:nucleus"/>
    <property type="evidence" value="ECO:0007669"/>
    <property type="project" value="TreeGrafter"/>
</dbReference>
<evidence type="ECO:0000259" key="8">
    <source>
        <dbReference type="SMART" id="SM00973"/>
    </source>
</evidence>
<dbReference type="EMBL" id="UYRT01000776">
    <property type="protein sequence ID" value="VDK28698.1"/>
    <property type="molecule type" value="Genomic_DNA"/>
</dbReference>
<protein>
    <recommendedName>
        <fullName evidence="8">SEC63 domain-containing protein</fullName>
    </recommendedName>
</protein>
<name>A0A3P6QD09_9BILA</name>
<dbReference type="GO" id="GO:0005783">
    <property type="term" value="C:endoplasmic reticulum"/>
    <property type="evidence" value="ECO:0007669"/>
    <property type="project" value="UniProtKB-SubCell"/>
</dbReference>
<evidence type="ECO:0000256" key="7">
    <source>
        <dbReference type="ARBA" id="ARBA00023186"/>
    </source>
</evidence>
<sequence length="295" mass="33604">MHRLLPVQLPADAAMDSSHTKTFILLAAHLSRMKLMTDYVTDQRSVLDQCTRILNAMLDIALLRKWLSTAVSVVILMQTLAQANWHTDHPLMVLPHFNEEIIERIGPDCTIPLLKDQFRLDGANVEQARKKAIKKILDAVDALLRWPVLQPKKFILHSESGSSYEVDYLQDERWPEYVQVEADASYRIVFSVEMIGPYKFETDAFCPRFHKERTAGWIVIVGEKDTGEALCCKKFPPVAGFRHLSIPFRIPKRLGRHIFTVFILSDSYLGVDQEYNLHCDIIAKTGANNGGKSLD</sequence>
<dbReference type="PANTHER" id="PTHR24075:SF6">
    <property type="entry name" value="ACTIVATING SIGNAL COINTEGRATOR 1 COMPLEX SUBUNIT 3"/>
    <property type="match status" value="1"/>
</dbReference>
<dbReference type="GO" id="GO:0016020">
    <property type="term" value="C:membrane"/>
    <property type="evidence" value="ECO:0007669"/>
    <property type="project" value="UniProtKB-SubCell"/>
</dbReference>
<keyword evidence="3" id="KW-0812">Transmembrane</keyword>
<feature type="domain" description="SEC63" evidence="8">
    <location>
        <begin position="1"/>
        <end position="279"/>
    </location>
</feature>
<dbReference type="PANTHER" id="PTHR24075">
    <property type="entry name" value="SEC63 DOMAIN-CONTAINING"/>
    <property type="match status" value="1"/>
</dbReference>
<dbReference type="InterPro" id="IPR035892">
    <property type="entry name" value="C2_domain_sf"/>
</dbReference>
<dbReference type="Gene3D" id="1.10.3380.10">
    <property type="entry name" value="Sec63 N-terminal domain-like domain"/>
    <property type="match status" value="1"/>
</dbReference>
<proteinExistence type="predicted"/>
<reference evidence="9 10" key="1">
    <citation type="submission" date="2018-11" db="EMBL/GenBank/DDBJ databases">
        <authorList>
            <consortium name="Pathogen Informatics"/>
        </authorList>
    </citation>
    <scope>NUCLEOTIDE SEQUENCE [LARGE SCALE GENOMIC DNA]</scope>
</reference>
<evidence type="ECO:0000256" key="6">
    <source>
        <dbReference type="ARBA" id="ARBA00023136"/>
    </source>
</evidence>
<keyword evidence="10" id="KW-1185">Reference proteome</keyword>
<evidence type="ECO:0000256" key="4">
    <source>
        <dbReference type="ARBA" id="ARBA00022824"/>
    </source>
</evidence>
<organism evidence="9 10">
    <name type="scientific">Gongylonema pulchrum</name>
    <dbReference type="NCBI Taxonomy" id="637853"/>
    <lineage>
        <taxon>Eukaryota</taxon>
        <taxon>Metazoa</taxon>
        <taxon>Ecdysozoa</taxon>
        <taxon>Nematoda</taxon>
        <taxon>Chromadorea</taxon>
        <taxon>Rhabditida</taxon>
        <taxon>Spirurina</taxon>
        <taxon>Spiruromorpha</taxon>
        <taxon>Spiruroidea</taxon>
        <taxon>Gongylonematidae</taxon>
        <taxon>Gongylonema</taxon>
    </lineage>
</organism>
<evidence type="ECO:0000313" key="9">
    <source>
        <dbReference type="EMBL" id="VDK28698.1"/>
    </source>
</evidence>
<dbReference type="SMART" id="SM00973">
    <property type="entry name" value="Sec63"/>
    <property type="match status" value="1"/>
</dbReference>
<evidence type="ECO:0000256" key="1">
    <source>
        <dbReference type="ARBA" id="ARBA00004141"/>
    </source>
</evidence>
<dbReference type="AlphaFoldDB" id="A0A3P6QD09"/>
<keyword evidence="4" id="KW-0256">Endoplasmic reticulum</keyword>
<keyword evidence="5" id="KW-1133">Transmembrane helix</keyword>
<dbReference type="Gene3D" id="2.60.40.150">
    <property type="entry name" value="C2 domain"/>
    <property type="match status" value="1"/>
</dbReference>
<evidence type="ECO:0000313" key="10">
    <source>
        <dbReference type="Proteomes" id="UP000271098"/>
    </source>
</evidence>
<dbReference type="GO" id="GO:0043138">
    <property type="term" value="F:3'-5' DNA helicase activity"/>
    <property type="evidence" value="ECO:0007669"/>
    <property type="project" value="TreeGrafter"/>
</dbReference>
<dbReference type="OrthoDB" id="5575at2759"/>
<dbReference type="GO" id="GO:0003723">
    <property type="term" value="F:RNA binding"/>
    <property type="evidence" value="ECO:0007669"/>
    <property type="project" value="TreeGrafter"/>
</dbReference>
<dbReference type="InterPro" id="IPR004179">
    <property type="entry name" value="Sec63-dom"/>
</dbReference>
<dbReference type="Pfam" id="PF02889">
    <property type="entry name" value="Sec63"/>
    <property type="match status" value="1"/>
</dbReference>
<evidence type="ECO:0000256" key="3">
    <source>
        <dbReference type="ARBA" id="ARBA00022692"/>
    </source>
</evidence>
<comment type="subcellular location">
    <subcellularLocation>
        <location evidence="2">Endoplasmic reticulum</location>
    </subcellularLocation>
    <subcellularLocation>
        <location evidence="1">Membrane</location>
        <topology evidence="1">Multi-pass membrane protein</topology>
    </subcellularLocation>
</comment>